<evidence type="ECO:0000256" key="2">
    <source>
        <dbReference type="ARBA" id="ARBA00008520"/>
    </source>
</evidence>
<dbReference type="EMBL" id="JAEVLS010000009">
    <property type="protein sequence ID" value="MBM0108696.1"/>
    <property type="molecule type" value="Genomic_DNA"/>
</dbReference>
<organism evidence="4 5">
    <name type="scientific">Steroidobacter gossypii</name>
    <dbReference type="NCBI Taxonomy" id="2805490"/>
    <lineage>
        <taxon>Bacteria</taxon>
        <taxon>Pseudomonadati</taxon>
        <taxon>Pseudomonadota</taxon>
        <taxon>Gammaproteobacteria</taxon>
        <taxon>Steroidobacterales</taxon>
        <taxon>Steroidobacteraceae</taxon>
        <taxon>Steroidobacter</taxon>
    </lineage>
</organism>
<evidence type="ECO:0000256" key="3">
    <source>
        <dbReference type="SAM" id="SignalP"/>
    </source>
</evidence>
<keyword evidence="5" id="KW-1185">Reference proteome</keyword>
<dbReference type="Gene3D" id="3.40.190.10">
    <property type="entry name" value="Periplasmic binding protein-like II"/>
    <property type="match status" value="2"/>
</dbReference>
<evidence type="ECO:0000313" key="4">
    <source>
        <dbReference type="EMBL" id="MBM0108696.1"/>
    </source>
</evidence>
<comment type="similarity">
    <text evidence="2">Belongs to the bacterial solute-binding protein 1 family.</text>
</comment>
<dbReference type="PANTHER" id="PTHR43649">
    <property type="entry name" value="ARABINOSE-BINDING PROTEIN-RELATED"/>
    <property type="match status" value="1"/>
</dbReference>
<dbReference type="SUPFAM" id="SSF53850">
    <property type="entry name" value="Periplasmic binding protein-like II"/>
    <property type="match status" value="1"/>
</dbReference>
<evidence type="ECO:0000313" key="5">
    <source>
        <dbReference type="Proteomes" id="UP000661077"/>
    </source>
</evidence>
<evidence type="ECO:0000256" key="1">
    <source>
        <dbReference type="ARBA" id="ARBA00004418"/>
    </source>
</evidence>
<dbReference type="PANTHER" id="PTHR43649:SF12">
    <property type="entry name" value="DIACETYLCHITOBIOSE BINDING PROTEIN DASA"/>
    <property type="match status" value="1"/>
</dbReference>
<dbReference type="InterPro" id="IPR006059">
    <property type="entry name" value="SBP"/>
</dbReference>
<reference evidence="4 5" key="1">
    <citation type="journal article" date="2021" name="Int. J. Syst. Evol. Microbiol.">
        <title>Steroidobacter gossypii sp. nov., isolated from soil of cotton cropping field.</title>
        <authorList>
            <person name="Huang R."/>
            <person name="Yang S."/>
            <person name="Zhen C."/>
            <person name="Liu W."/>
        </authorList>
    </citation>
    <scope>NUCLEOTIDE SEQUENCE [LARGE SCALE GENOMIC DNA]</scope>
    <source>
        <strain evidence="4 5">S1-65</strain>
    </source>
</reference>
<gene>
    <name evidence="4" type="ORF">JM946_28525</name>
</gene>
<dbReference type="Proteomes" id="UP000661077">
    <property type="component" value="Unassembled WGS sequence"/>
</dbReference>
<comment type="subcellular location">
    <subcellularLocation>
        <location evidence="1">Periplasm</location>
    </subcellularLocation>
</comment>
<accession>A0ABS1X643</accession>
<name>A0ABS1X643_9GAMM</name>
<proteinExistence type="inferred from homology"/>
<comment type="caution">
    <text evidence="4">The sequence shown here is derived from an EMBL/GenBank/DDBJ whole genome shotgun (WGS) entry which is preliminary data.</text>
</comment>
<protein>
    <submittedName>
        <fullName evidence="4">Sugar ABC transporter substrate-binding protein</fullName>
    </submittedName>
</protein>
<sequence length="439" mass="48405">MTMSKRLLALSVGLASIFTAWASADTLTIATVNNGDMIRMQRLAVEFTRQYPEIELRWVTLEENLLRQRVTVDVATQGGQYDVMTVGNYEVPIWAAQNWLVPLEDLGEDFASDDLLPAIADSLSYEGKLYAAPFYAESALTMYRTDLFEQAGLTMPKHPTWSFIREAAERITDRDNGMYGICLRGKAGWGENMAFVSSLAHSWGGRWFDMNWQPQLQSTAWRDAVSFYVGLLREYGPPGASTNGFNENLALFQGGKCGIWIDASVAASFVSDPRQSSVHDRVDFALFPSRVQVQNHGNWLWAWSFAIPAASQNIDAAKRFVAWATGKSYLRLVAAESGWADAPPGTRQSLYASAEYQQAAPFADIVLQAIEAADTHSPSVLETPYVGGNFVSIAPYQGIGTVVGQQLSAAVAGQITTREALANAQYVAEREMARARYID</sequence>
<dbReference type="CDD" id="cd13585">
    <property type="entry name" value="PBP2_TMBP_like"/>
    <property type="match status" value="1"/>
</dbReference>
<feature type="signal peptide" evidence="3">
    <location>
        <begin position="1"/>
        <end position="22"/>
    </location>
</feature>
<dbReference type="InterPro" id="IPR050490">
    <property type="entry name" value="Bact_solute-bd_prot1"/>
</dbReference>
<dbReference type="Pfam" id="PF01547">
    <property type="entry name" value="SBP_bac_1"/>
    <property type="match status" value="1"/>
</dbReference>
<feature type="chain" id="PRO_5045486178" evidence="3">
    <location>
        <begin position="23"/>
        <end position="439"/>
    </location>
</feature>
<keyword evidence="3" id="KW-0732">Signal</keyword>